<keyword evidence="3" id="KW-1185">Reference proteome</keyword>
<dbReference type="InterPro" id="IPR021215">
    <property type="entry name" value="DUF2752"/>
</dbReference>
<dbReference type="Proteomes" id="UP001596415">
    <property type="component" value="Unassembled WGS sequence"/>
</dbReference>
<reference evidence="3" key="1">
    <citation type="journal article" date="2019" name="Int. J. Syst. Evol. Microbiol.">
        <title>The Global Catalogue of Microorganisms (GCM) 10K type strain sequencing project: providing services to taxonomists for standard genome sequencing and annotation.</title>
        <authorList>
            <consortium name="The Broad Institute Genomics Platform"/>
            <consortium name="The Broad Institute Genome Sequencing Center for Infectious Disease"/>
            <person name="Wu L."/>
            <person name="Ma J."/>
        </authorList>
    </citation>
    <scope>NUCLEOTIDE SEQUENCE [LARGE SCALE GENOMIC DNA]</scope>
    <source>
        <strain evidence="3">CGMCC 1.16306</strain>
    </source>
</reference>
<evidence type="ECO:0000313" key="3">
    <source>
        <dbReference type="Proteomes" id="UP001596415"/>
    </source>
</evidence>
<sequence>MRTITGFHCPGCGSQRALHQLFHLKFLSAFRLNPFMVLSLPIILYALGLRVYNYVNETQYRVWFFYNSWFIYGYFGIAVIYWVLRNLPYYPFYLLAPTE</sequence>
<comment type="caution">
    <text evidence="2">The sequence shown here is derived from an EMBL/GenBank/DDBJ whole genome shotgun (WGS) entry which is preliminary data.</text>
</comment>
<accession>A0ABW2MR44</accession>
<name>A0ABW2MR44_9FLAO</name>
<dbReference type="RefSeq" id="WP_380215917.1">
    <property type="nucleotide sequence ID" value="NZ_JBHTBN010000001.1"/>
</dbReference>
<evidence type="ECO:0000256" key="1">
    <source>
        <dbReference type="SAM" id="Phobius"/>
    </source>
</evidence>
<evidence type="ECO:0000313" key="2">
    <source>
        <dbReference type="EMBL" id="MFC7356305.1"/>
    </source>
</evidence>
<dbReference type="EMBL" id="JBHTBN010000001">
    <property type="protein sequence ID" value="MFC7356305.1"/>
    <property type="molecule type" value="Genomic_DNA"/>
</dbReference>
<dbReference type="Pfam" id="PF10825">
    <property type="entry name" value="DUF2752"/>
    <property type="match status" value="1"/>
</dbReference>
<proteinExistence type="predicted"/>
<keyword evidence="1" id="KW-0812">Transmembrane</keyword>
<organism evidence="2 3">
    <name type="scientific">Jejudonia soesokkakensis</name>
    <dbReference type="NCBI Taxonomy" id="1323432"/>
    <lineage>
        <taxon>Bacteria</taxon>
        <taxon>Pseudomonadati</taxon>
        <taxon>Bacteroidota</taxon>
        <taxon>Flavobacteriia</taxon>
        <taxon>Flavobacteriales</taxon>
        <taxon>Flavobacteriaceae</taxon>
        <taxon>Jejudonia</taxon>
    </lineage>
</organism>
<protein>
    <submittedName>
        <fullName evidence="2">DUF2752 domain-containing protein</fullName>
    </submittedName>
</protein>
<keyword evidence="1" id="KW-0472">Membrane</keyword>
<gene>
    <name evidence="2" type="ORF">ACFQO1_01290</name>
</gene>
<feature type="transmembrane region" description="Helical" evidence="1">
    <location>
        <begin position="32"/>
        <end position="52"/>
    </location>
</feature>
<keyword evidence="1" id="KW-1133">Transmembrane helix</keyword>
<feature type="transmembrane region" description="Helical" evidence="1">
    <location>
        <begin position="64"/>
        <end position="84"/>
    </location>
</feature>